<reference evidence="4" key="1">
    <citation type="journal article" date="2017" name="bioRxiv">
        <title>Conservation of a gene cluster reveals novel cercosporin biosynthetic mechanisms and extends production to the genus Colletotrichum.</title>
        <authorList>
            <person name="de Jonge R."/>
            <person name="Ebert M.K."/>
            <person name="Huitt-Roehl C.R."/>
            <person name="Pal P."/>
            <person name="Suttle J.C."/>
            <person name="Spanner R.E."/>
            <person name="Neubauer J.D."/>
            <person name="Jurick W.M.II."/>
            <person name="Stott K.A."/>
            <person name="Secor G.A."/>
            <person name="Thomma B.P.H.J."/>
            <person name="Van de Peer Y."/>
            <person name="Townsend C.A."/>
            <person name="Bolton M.D."/>
        </authorList>
    </citation>
    <scope>NUCLEOTIDE SEQUENCE [LARGE SCALE GENOMIC DNA]</scope>
    <source>
        <strain evidence="4">CBS538.71</strain>
    </source>
</reference>
<keyword evidence="2" id="KW-0732">Signal</keyword>
<keyword evidence="4" id="KW-1185">Reference proteome</keyword>
<dbReference type="EMBL" id="PNEN01001776">
    <property type="protein sequence ID" value="PPJ50786.1"/>
    <property type="molecule type" value="Genomic_DNA"/>
</dbReference>
<organism evidence="3 4">
    <name type="scientific">Cercospora berteroae</name>
    <dbReference type="NCBI Taxonomy" id="357750"/>
    <lineage>
        <taxon>Eukaryota</taxon>
        <taxon>Fungi</taxon>
        <taxon>Dikarya</taxon>
        <taxon>Ascomycota</taxon>
        <taxon>Pezizomycotina</taxon>
        <taxon>Dothideomycetes</taxon>
        <taxon>Dothideomycetidae</taxon>
        <taxon>Mycosphaerellales</taxon>
        <taxon>Mycosphaerellaceae</taxon>
        <taxon>Cercospora</taxon>
    </lineage>
</organism>
<protein>
    <submittedName>
        <fullName evidence="3">Uncharacterized protein</fullName>
    </submittedName>
</protein>
<feature type="signal peptide" evidence="2">
    <location>
        <begin position="1"/>
        <end position="27"/>
    </location>
</feature>
<feature type="compositionally biased region" description="Polar residues" evidence="1">
    <location>
        <begin position="116"/>
        <end position="127"/>
    </location>
</feature>
<accession>A0A2S6BTH3</accession>
<proteinExistence type="predicted"/>
<sequence length="277" mass="30878">MRLSFRLCKNTTLVLLPLAVMRNTIRSATPQDPTRTPPGAWARSNTIVPRTPRIQAQVTRFHQPGPLPNNQTYARAPGGGYAHLAYVQQLPETQAYTANYRQQFRELPNQADPSWVTPQTLENTIPTDSFDLQHDDSSPQLTTRRSTRISSSIKHTQASPLAQASTPTKVVRRTTNEDRITRKPVPPRKGKIVKDMSSLINYMDDNEAMALIQRRAGTGDPNAPQYLNQINSKQDALDHLACVDAPAISFILPAALLIAPGQFSVSDKSRSQEFDRQ</sequence>
<evidence type="ECO:0000256" key="1">
    <source>
        <dbReference type="SAM" id="MobiDB-lite"/>
    </source>
</evidence>
<dbReference type="AlphaFoldDB" id="A0A2S6BTH3"/>
<dbReference type="Proteomes" id="UP000237631">
    <property type="component" value="Unassembled WGS sequence"/>
</dbReference>
<dbReference type="OrthoDB" id="10443232at2759"/>
<gene>
    <name evidence="3" type="ORF">CBER1_07465</name>
</gene>
<evidence type="ECO:0000313" key="3">
    <source>
        <dbReference type="EMBL" id="PPJ50786.1"/>
    </source>
</evidence>
<evidence type="ECO:0000313" key="4">
    <source>
        <dbReference type="Proteomes" id="UP000237631"/>
    </source>
</evidence>
<evidence type="ECO:0000256" key="2">
    <source>
        <dbReference type="SAM" id="SignalP"/>
    </source>
</evidence>
<feature type="chain" id="PRO_5015608667" evidence="2">
    <location>
        <begin position="28"/>
        <end position="277"/>
    </location>
</feature>
<feature type="compositionally biased region" description="Low complexity" evidence="1">
    <location>
        <begin position="142"/>
        <end position="153"/>
    </location>
</feature>
<feature type="compositionally biased region" description="Polar residues" evidence="1">
    <location>
        <begin position="154"/>
        <end position="166"/>
    </location>
</feature>
<feature type="region of interest" description="Disordered" evidence="1">
    <location>
        <begin position="111"/>
        <end position="166"/>
    </location>
</feature>
<name>A0A2S6BTH3_9PEZI</name>
<comment type="caution">
    <text evidence="3">The sequence shown here is derived from an EMBL/GenBank/DDBJ whole genome shotgun (WGS) entry which is preliminary data.</text>
</comment>